<name>A0A9N9HSK6_9GLOM</name>
<dbReference type="InterPro" id="IPR011333">
    <property type="entry name" value="SKP1/BTB/POZ_sf"/>
</dbReference>
<sequence>MENSEKSFSVIVGGREFILQESSILRDAPNYFAAAFLGPFKESCTRQLVIDRNPTLFEYIHEYLKGYDIFSLPIYSNNDNKNCVSALTTKALFDECHENLLRDAQFYGLTGLIKEIEERYRPKRFTSRHTYINPFLMHKKHLAYNLRDLDVEKLSVDELGYPVWQDQTSLDAKKYLLHIHAQDCILSLGLHRSDESVKVSLEFHDSRDIKIIQELTEHFGAQTIKSEDIAEEKIKIGGTLKGKTDISDVFLNIDDINCTLWELLHFRDYLSDITVTGPKRQRMLELDNIIYNDWVFGDKIYGRFY</sequence>
<accession>A0A9N9HSK6</accession>
<keyword evidence="2" id="KW-1185">Reference proteome</keyword>
<evidence type="ECO:0000313" key="2">
    <source>
        <dbReference type="Proteomes" id="UP000789508"/>
    </source>
</evidence>
<protein>
    <submittedName>
        <fullName evidence="1">11107_t:CDS:1</fullName>
    </submittedName>
</protein>
<dbReference type="PANTHER" id="PTHR31758">
    <property type="entry name" value="BTB/POZ DOMAIN-CONTAINING PROTEIN YLR108C"/>
    <property type="match status" value="1"/>
</dbReference>
<dbReference type="OrthoDB" id="2414723at2759"/>
<dbReference type="SUPFAM" id="SSF54695">
    <property type="entry name" value="POZ domain"/>
    <property type="match status" value="1"/>
</dbReference>
<proteinExistence type="predicted"/>
<feature type="non-terminal residue" evidence="1">
    <location>
        <position position="1"/>
    </location>
</feature>
<reference evidence="1" key="1">
    <citation type="submission" date="2021-06" db="EMBL/GenBank/DDBJ databases">
        <authorList>
            <person name="Kallberg Y."/>
            <person name="Tangrot J."/>
            <person name="Rosling A."/>
        </authorList>
    </citation>
    <scope>NUCLEOTIDE SEQUENCE</scope>
    <source>
        <strain evidence="1">FL130A</strain>
    </source>
</reference>
<dbReference type="PANTHER" id="PTHR31758:SF2">
    <property type="entry name" value="BTB_POZ DOMAIN-CONTAINING PROTEIN YLR108C"/>
    <property type="match status" value="1"/>
</dbReference>
<dbReference type="EMBL" id="CAJVPS010020220">
    <property type="protein sequence ID" value="CAG8703666.1"/>
    <property type="molecule type" value="Genomic_DNA"/>
</dbReference>
<dbReference type="AlphaFoldDB" id="A0A9N9HSK6"/>
<evidence type="ECO:0000313" key="1">
    <source>
        <dbReference type="EMBL" id="CAG8703666.1"/>
    </source>
</evidence>
<comment type="caution">
    <text evidence="1">The sequence shown here is derived from an EMBL/GenBank/DDBJ whole genome shotgun (WGS) entry which is preliminary data.</text>
</comment>
<organism evidence="1 2">
    <name type="scientific">Ambispora leptoticha</name>
    <dbReference type="NCBI Taxonomy" id="144679"/>
    <lineage>
        <taxon>Eukaryota</taxon>
        <taxon>Fungi</taxon>
        <taxon>Fungi incertae sedis</taxon>
        <taxon>Mucoromycota</taxon>
        <taxon>Glomeromycotina</taxon>
        <taxon>Glomeromycetes</taxon>
        <taxon>Archaeosporales</taxon>
        <taxon>Ambisporaceae</taxon>
        <taxon>Ambispora</taxon>
    </lineage>
</organism>
<dbReference type="Gene3D" id="3.30.710.10">
    <property type="entry name" value="Potassium Channel Kv1.1, Chain A"/>
    <property type="match status" value="1"/>
</dbReference>
<dbReference type="Proteomes" id="UP000789508">
    <property type="component" value="Unassembled WGS sequence"/>
</dbReference>
<gene>
    <name evidence="1" type="ORF">ALEPTO_LOCUS11667</name>
</gene>